<dbReference type="PANTHER" id="PTHR43673:SF10">
    <property type="entry name" value="NADH DEHYDROGENASE_NAD(P)H NITROREDUCTASE XCC3605-RELATED"/>
    <property type="match status" value="1"/>
</dbReference>
<evidence type="ECO:0000313" key="5">
    <source>
        <dbReference type="EMBL" id="QIQ20940.1"/>
    </source>
</evidence>
<keyword evidence="2" id="KW-0521">NADP</keyword>
<dbReference type="InterPro" id="IPR029479">
    <property type="entry name" value="Nitroreductase"/>
</dbReference>
<dbReference type="EMBL" id="CP050253">
    <property type="protein sequence ID" value="QIQ20940.1"/>
    <property type="molecule type" value="Genomic_DNA"/>
</dbReference>
<keyword evidence="6" id="KW-1185">Reference proteome</keyword>
<evidence type="ECO:0000256" key="3">
    <source>
        <dbReference type="ARBA" id="ARBA00023002"/>
    </source>
</evidence>
<dbReference type="InParanoid" id="A0A6G9IBI2"/>
<evidence type="ECO:0000256" key="2">
    <source>
        <dbReference type="ARBA" id="ARBA00022857"/>
    </source>
</evidence>
<dbReference type="SUPFAM" id="SSF55469">
    <property type="entry name" value="FMN-dependent nitroreductase-like"/>
    <property type="match status" value="1"/>
</dbReference>
<dbReference type="KEGG" id="orb:IPMB12_04125"/>
<dbReference type="InterPro" id="IPR000415">
    <property type="entry name" value="Nitroreductase-like"/>
</dbReference>
<dbReference type="InterPro" id="IPR033878">
    <property type="entry name" value="NfsB-like"/>
</dbReference>
<protein>
    <submittedName>
        <fullName evidence="5">NAD(P)H-dependent oxidoreductase</fullName>
    </submittedName>
</protein>
<feature type="domain" description="Nitroreductase" evidence="4">
    <location>
        <begin position="10"/>
        <end position="173"/>
    </location>
</feature>
<comment type="similarity">
    <text evidence="1">Belongs to the nitroreductase family.</text>
</comment>
<dbReference type="CDD" id="cd02149">
    <property type="entry name" value="NfsB-like"/>
    <property type="match status" value="1"/>
</dbReference>
<dbReference type="RefSeq" id="WP_166915225.1">
    <property type="nucleotide sequence ID" value="NZ_CP050253.1"/>
</dbReference>
<dbReference type="FunCoup" id="A0A6G9IBI2">
    <property type="interactions" value="102"/>
</dbReference>
<organism evidence="5 6">
    <name type="scientific">Zophobihabitans entericus</name>
    <dbReference type="NCBI Taxonomy" id="1635327"/>
    <lineage>
        <taxon>Bacteria</taxon>
        <taxon>Pseudomonadati</taxon>
        <taxon>Pseudomonadota</taxon>
        <taxon>Gammaproteobacteria</taxon>
        <taxon>Orbales</taxon>
        <taxon>Orbaceae</taxon>
        <taxon>Zophobihabitans</taxon>
    </lineage>
</organism>
<gene>
    <name evidence="5" type="ORF">IPMB12_04125</name>
</gene>
<dbReference type="GO" id="GO:0016491">
    <property type="term" value="F:oxidoreductase activity"/>
    <property type="evidence" value="ECO:0007669"/>
    <property type="project" value="UniProtKB-KW"/>
</dbReference>
<accession>A0A6G9IBI2</accession>
<dbReference type="Gene3D" id="3.40.109.10">
    <property type="entry name" value="NADH Oxidase"/>
    <property type="match status" value="1"/>
</dbReference>
<dbReference type="AlphaFoldDB" id="A0A6G9IBI2"/>
<dbReference type="Proteomes" id="UP000501168">
    <property type="component" value="Chromosome"/>
</dbReference>
<keyword evidence="3" id="KW-0560">Oxidoreductase</keyword>
<sequence>MNKFTEALNFRHACKLFDDKRTIPAQDFQEVLEAGRLSPSSFGLEPWHFLVVTNKEVKAAIRKACGNQIQLTSCSHAMIILFRKASQFQLDSHFLRSAFARRLPANSDTLLDKSCQYFIDYYTQALSNNNNVENWAEMQCYIAAANMMTAAAYIGIDSCAIGGFEYQSLEQVLTEHVTMFNPREFGIALGLTFGYRANQQPKKYRFAPSDIITYI</sequence>
<evidence type="ECO:0000259" key="4">
    <source>
        <dbReference type="Pfam" id="PF00881"/>
    </source>
</evidence>
<dbReference type="Pfam" id="PF00881">
    <property type="entry name" value="Nitroreductase"/>
    <property type="match status" value="1"/>
</dbReference>
<proteinExistence type="inferred from homology"/>
<dbReference type="PANTHER" id="PTHR43673">
    <property type="entry name" value="NAD(P)H NITROREDUCTASE YDGI-RELATED"/>
    <property type="match status" value="1"/>
</dbReference>
<evidence type="ECO:0000256" key="1">
    <source>
        <dbReference type="ARBA" id="ARBA00007118"/>
    </source>
</evidence>
<name>A0A6G9IBI2_9GAMM</name>
<evidence type="ECO:0000313" key="6">
    <source>
        <dbReference type="Proteomes" id="UP000501168"/>
    </source>
</evidence>
<reference evidence="5 6" key="1">
    <citation type="submission" date="2020-03" db="EMBL/GenBank/DDBJ databases">
        <title>Complete genome sequence of Orbus sp. IPMB12 (BCRC 80908).</title>
        <authorList>
            <person name="Lo W.-S."/>
            <person name="Chang T.-H."/>
            <person name="Kuo C.-H."/>
        </authorList>
    </citation>
    <scope>NUCLEOTIDE SEQUENCE [LARGE SCALE GENOMIC DNA]</scope>
    <source>
        <strain evidence="5 6">IPMB12</strain>
    </source>
</reference>